<name>W1XH59_9ZZZZ</name>
<evidence type="ECO:0000256" key="2">
    <source>
        <dbReference type="ARBA" id="ARBA00022478"/>
    </source>
</evidence>
<dbReference type="GO" id="GO:0003677">
    <property type="term" value="F:DNA binding"/>
    <property type="evidence" value="ECO:0007669"/>
    <property type="project" value="InterPro"/>
</dbReference>
<dbReference type="PANTHER" id="PTHR19376">
    <property type="entry name" value="DNA-DIRECTED RNA POLYMERASE"/>
    <property type="match status" value="1"/>
</dbReference>
<accession>W1XH59</accession>
<gene>
    <name evidence="8" type="ORF">Q604_UNBC15985G0001</name>
</gene>
<evidence type="ECO:0000259" key="7">
    <source>
        <dbReference type="Pfam" id="PF00623"/>
    </source>
</evidence>
<feature type="non-terminal residue" evidence="8">
    <location>
        <position position="73"/>
    </location>
</feature>
<keyword evidence="3" id="KW-0808">Transferase</keyword>
<dbReference type="EC" id="2.7.7.6" evidence="1"/>
<evidence type="ECO:0000256" key="5">
    <source>
        <dbReference type="ARBA" id="ARBA00023163"/>
    </source>
</evidence>
<dbReference type="InterPro" id="IPR000722">
    <property type="entry name" value="RNA_pol_asu"/>
</dbReference>
<dbReference type="AlphaFoldDB" id="W1XH59"/>
<dbReference type="GO" id="GO:0006351">
    <property type="term" value="P:DNA-templated transcription"/>
    <property type="evidence" value="ECO:0007669"/>
    <property type="project" value="InterPro"/>
</dbReference>
<comment type="catalytic activity">
    <reaction evidence="6">
        <text>RNA(n) + a ribonucleoside 5'-triphosphate = RNA(n+1) + diphosphate</text>
        <dbReference type="Rhea" id="RHEA:21248"/>
        <dbReference type="Rhea" id="RHEA-COMP:14527"/>
        <dbReference type="Rhea" id="RHEA-COMP:17342"/>
        <dbReference type="ChEBI" id="CHEBI:33019"/>
        <dbReference type="ChEBI" id="CHEBI:61557"/>
        <dbReference type="ChEBI" id="CHEBI:140395"/>
        <dbReference type="EC" id="2.7.7.6"/>
    </reaction>
</comment>
<dbReference type="PANTHER" id="PTHR19376:SF54">
    <property type="entry name" value="DNA-DIRECTED RNA POLYMERASE SUBUNIT BETA"/>
    <property type="match status" value="1"/>
</dbReference>
<proteinExistence type="predicted"/>
<evidence type="ECO:0000256" key="4">
    <source>
        <dbReference type="ARBA" id="ARBA00022695"/>
    </source>
</evidence>
<feature type="non-terminal residue" evidence="8">
    <location>
        <position position="1"/>
    </location>
</feature>
<evidence type="ECO:0000256" key="6">
    <source>
        <dbReference type="ARBA" id="ARBA00048552"/>
    </source>
</evidence>
<dbReference type="SUPFAM" id="SSF64484">
    <property type="entry name" value="beta and beta-prime subunits of DNA dependent RNA-polymerase"/>
    <property type="match status" value="1"/>
</dbReference>
<reference evidence="8" key="1">
    <citation type="submission" date="2013-12" db="EMBL/GenBank/DDBJ databases">
        <title>A Varibaculum cambriense genome reconstructed from a premature infant gut community with otherwise low bacterial novelty that shifts toward anaerobic metabolism during the third week of life.</title>
        <authorList>
            <person name="Brown C.T."/>
            <person name="Sharon I."/>
            <person name="Thomas B.C."/>
            <person name="Castelle C.J."/>
            <person name="Morowitz M.J."/>
            <person name="Banfield J.F."/>
        </authorList>
    </citation>
    <scope>NUCLEOTIDE SEQUENCE</scope>
</reference>
<keyword evidence="5" id="KW-0804">Transcription</keyword>
<dbReference type="Pfam" id="PF00623">
    <property type="entry name" value="RNA_pol_Rpb1_2"/>
    <property type="match status" value="1"/>
</dbReference>
<evidence type="ECO:0000256" key="3">
    <source>
        <dbReference type="ARBA" id="ARBA00022679"/>
    </source>
</evidence>
<dbReference type="GO" id="GO:0003899">
    <property type="term" value="F:DNA-directed RNA polymerase activity"/>
    <property type="evidence" value="ECO:0007669"/>
    <property type="project" value="UniProtKB-EC"/>
</dbReference>
<dbReference type="Gene3D" id="2.40.40.20">
    <property type="match status" value="1"/>
</dbReference>
<dbReference type="InterPro" id="IPR045867">
    <property type="entry name" value="DNA-dir_RpoC_beta_prime"/>
</dbReference>
<dbReference type="GO" id="GO:0000428">
    <property type="term" value="C:DNA-directed RNA polymerase complex"/>
    <property type="evidence" value="ECO:0007669"/>
    <property type="project" value="UniProtKB-KW"/>
</dbReference>
<sequence length="73" mass="8229">KAAKRQVERIGPGVWESLEEVIKEHPVLLNRAPTLHRLGIQAFEPILWEGRAIKLHPLVCTAFNADFDGDQMA</sequence>
<dbReference type="EMBL" id="AZMM01015985">
    <property type="protein sequence ID" value="ETJ29481.1"/>
    <property type="molecule type" value="Genomic_DNA"/>
</dbReference>
<keyword evidence="2 8" id="KW-0240">DNA-directed RNA polymerase</keyword>
<protein>
    <recommendedName>
        <fullName evidence="1">DNA-directed RNA polymerase</fullName>
        <ecNumber evidence="1">2.7.7.6</ecNumber>
    </recommendedName>
</protein>
<organism evidence="8">
    <name type="scientific">human gut metagenome</name>
    <dbReference type="NCBI Taxonomy" id="408170"/>
    <lineage>
        <taxon>unclassified sequences</taxon>
        <taxon>metagenomes</taxon>
        <taxon>organismal metagenomes</taxon>
    </lineage>
</organism>
<evidence type="ECO:0000256" key="1">
    <source>
        <dbReference type="ARBA" id="ARBA00012418"/>
    </source>
</evidence>
<keyword evidence="4" id="KW-0548">Nucleotidyltransferase</keyword>
<feature type="domain" description="RNA polymerase alpha subunit" evidence="7">
    <location>
        <begin position="19"/>
        <end position="73"/>
    </location>
</feature>
<comment type="caution">
    <text evidence="8">The sequence shown here is derived from an EMBL/GenBank/DDBJ whole genome shotgun (WGS) entry which is preliminary data.</text>
</comment>
<evidence type="ECO:0000313" key="8">
    <source>
        <dbReference type="EMBL" id="ETJ29481.1"/>
    </source>
</evidence>